<sequence>MLSPWLYEPSEEYPQPSDLLPMPELVRKALSGPGACRYLREVVSACRETTGFMDTLVQLVVQGSFCNEPFSSLVIRLIMRVLAKSFKVRTQLAFAKAESKKHATFPTSSDAGANNFSGVGPVHRRGGPDSRGE</sequence>
<dbReference type="EMBL" id="JABSTU010000003">
    <property type="protein sequence ID" value="KAH8035501.1"/>
    <property type="molecule type" value="Genomic_DNA"/>
</dbReference>
<name>A0A9J6EN33_RHIMP</name>
<dbReference type="Proteomes" id="UP000821866">
    <property type="component" value="Chromosome 11"/>
</dbReference>
<reference evidence="2" key="1">
    <citation type="journal article" date="2020" name="Cell">
        <title>Large-Scale Comparative Analyses of Tick Genomes Elucidate Their Genetic Diversity and Vector Capacities.</title>
        <authorList>
            <consortium name="Tick Genome and Microbiome Consortium (TIGMIC)"/>
            <person name="Jia N."/>
            <person name="Wang J."/>
            <person name="Shi W."/>
            <person name="Du L."/>
            <person name="Sun Y."/>
            <person name="Zhan W."/>
            <person name="Jiang J.F."/>
            <person name="Wang Q."/>
            <person name="Zhang B."/>
            <person name="Ji P."/>
            <person name="Bell-Sakyi L."/>
            <person name="Cui X.M."/>
            <person name="Yuan T.T."/>
            <person name="Jiang B.G."/>
            <person name="Yang W.F."/>
            <person name="Lam T.T."/>
            <person name="Chang Q.C."/>
            <person name="Ding S.J."/>
            <person name="Wang X.J."/>
            <person name="Zhu J.G."/>
            <person name="Ruan X.D."/>
            <person name="Zhao L."/>
            <person name="Wei J.T."/>
            <person name="Ye R.Z."/>
            <person name="Que T.C."/>
            <person name="Du C.H."/>
            <person name="Zhou Y.H."/>
            <person name="Cheng J.X."/>
            <person name="Dai P.F."/>
            <person name="Guo W.B."/>
            <person name="Han X.H."/>
            <person name="Huang E.J."/>
            <person name="Li L.F."/>
            <person name="Wei W."/>
            <person name="Gao Y.C."/>
            <person name="Liu J.Z."/>
            <person name="Shao H.Z."/>
            <person name="Wang X."/>
            <person name="Wang C.C."/>
            <person name="Yang T.C."/>
            <person name="Huo Q.B."/>
            <person name="Li W."/>
            <person name="Chen H.Y."/>
            <person name="Chen S.E."/>
            <person name="Zhou L.G."/>
            <person name="Ni X.B."/>
            <person name="Tian J.H."/>
            <person name="Sheng Y."/>
            <person name="Liu T."/>
            <person name="Pan Y.S."/>
            <person name="Xia L.Y."/>
            <person name="Li J."/>
            <person name="Zhao F."/>
            <person name="Cao W.C."/>
        </authorList>
    </citation>
    <scope>NUCLEOTIDE SEQUENCE</scope>
    <source>
        <strain evidence="2">Rmic-2018</strain>
    </source>
</reference>
<gene>
    <name evidence="2" type="ORF">HPB51_005783</name>
</gene>
<accession>A0A9J6EN33</accession>
<dbReference type="VEuPathDB" id="VectorBase:LOC119181038"/>
<organism evidence="2 3">
    <name type="scientific">Rhipicephalus microplus</name>
    <name type="common">Cattle tick</name>
    <name type="synonym">Boophilus microplus</name>
    <dbReference type="NCBI Taxonomy" id="6941"/>
    <lineage>
        <taxon>Eukaryota</taxon>
        <taxon>Metazoa</taxon>
        <taxon>Ecdysozoa</taxon>
        <taxon>Arthropoda</taxon>
        <taxon>Chelicerata</taxon>
        <taxon>Arachnida</taxon>
        <taxon>Acari</taxon>
        <taxon>Parasitiformes</taxon>
        <taxon>Ixodida</taxon>
        <taxon>Ixodoidea</taxon>
        <taxon>Ixodidae</taxon>
        <taxon>Rhipicephalinae</taxon>
        <taxon>Rhipicephalus</taxon>
        <taxon>Boophilus</taxon>
    </lineage>
</organism>
<dbReference type="AlphaFoldDB" id="A0A9J6EN33"/>
<evidence type="ECO:0000313" key="2">
    <source>
        <dbReference type="EMBL" id="KAH8035501.1"/>
    </source>
</evidence>
<protein>
    <submittedName>
        <fullName evidence="2">Uncharacterized protein</fullName>
    </submittedName>
</protein>
<proteinExistence type="predicted"/>
<keyword evidence="3" id="KW-1185">Reference proteome</keyword>
<evidence type="ECO:0000313" key="3">
    <source>
        <dbReference type="Proteomes" id="UP000821866"/>
    </source>
</evidence>
<evidence type="ECO:0000256" key="1">
    <source>
        <dbReference type="SAM" id="MobiDB-lite"/>
    </source>
</evidence>
<feature type="region of interest" description="Disordered" evidence="1">
    <location>
        <begin position="100"/>
        <end position="133"/>
    </location>
</feature>
<feature type="compositionally biased region" description="Polar residues" evidence="1">
    <location>
        <begin position="105"/>
        <end position="117"/>
    </location>
</feature>
<comment type="caution">
    <text evidence="2">The sequence shown here is derived from an EMBL/GenBank/DDBJ whole genome shotgun (WGS) entry which is preliminary data.</text>
</comment>
<reference evidence="2" key="2">
    <citation type="submission" date="2021-09" db="EMBL/GenBank/DDBJ databases">
        <authorList>
            <person name="Jia N."/>
            <person name="Wang J."/>
            <person name="Shi W."/>
            <person name="Du L."/>
            <person name="Sun Y."/>
            <person name="Zhan W."/>
            <person name="Jiang J."/>
            <person name="Wang Q."/>
            <person name="Zhang B."/>
            <person name="Ji P."/>
            <person name="Sakyi L.B."/>
            <person name="Cui X."/>
            <person name="Yuan T."/>
            <person name="Jiang B."/>
            <person name="Yang W."/>
            <person name="Lam T.T.-Y."/>
            <person name="Chang Q."/>
            <person name="Ding S."/>
            <person name="Wang X."/>
            <person name="Zhu J."/>
            <person name="Ruan X."/>
            <person name="Zhao L."/>
            <person name="Wei J."/>
            <person name="Que T."/>
            <person name="Du C."/>
            <person name="Cheng J."/>
            <person name="Dai P."/>
            <person name="Han X."/>
            <person name="Huang E."/>
            <person name="Gao Y."/>
            <person name="Liu J."/>
            <person name="Shao H."/>
            <person name="Ye R."/>
            <person name="Li L."/>
            <person name="Wei W."/>
            <person name="Wang X."/>
            <person name="Wang C."/>
            <person name="Huo Q."/>
            <person name="Li W."/>
            <person name="Guo W."/>
            <person name="Chen H."/>
            <person name="Chen S."/>
            <person name="Zhou L."/>
            <person name="Zhou L."/>
            <person name="Ni X."/>
            <person name="Tian J."/>
            <person name="Zhou Y."/>
            <person name="Sheng Y."/>
            <person name="Liu T."/>
            <person name="Pan Y."/>
            <person name="Xia L."/>
            <person name="Li J."/>
            <person name="Zhao F."/>
            <person name="Cao W."/>
        </authorList>
    </citation>
    <scope>NUCLEOTIDE SEQUENCE</scope>
    <source>
        <strain evidence="2">Rmic-2018</strain>
        <tissue evidence="2">Larvae</tissue>
    </source>
</reference>